<dbReference type="InterPro" id="IPR025661">
    <property type="entry name" value="Pept_asp_AS"/>
</dbReference>
<keyword evidence="5" id="KW-0788">Thiol protease</keyword>
<dbReference type="GO" id="GO:0008234">
    <property type="term" value="F:cysteine-type peptidase activity"/>
    <property type="evidence" value="ECO:0007669"/>
    <property type="project" value="UniProtKB-KW"/>
</dbReference>
<feature type="chain" id="PRO_5018675991" description="Peptidase C1A papain C-terminal domain-containing protein" evidence="8">
    <location>
        <begin position="19"/>
        <end position="375"/>
    </location>
</feature>
<evidence type="ECO:0000256" key="6">
    <source>
        <dbReference type="ARBA" id="ARBA00023145"/>
    </source>
</evidence>
<evidence type="ECO:0000259" key="9">
    <source>
        <dbReference type="SMART" id="SM00645"/>
    </source>
</evidence>
<proteinExistence type="inferred from homology"/>
<evidence type="ECO:0000256" key="1">
    <source>
        <dbReference type="ARBA" id="ARBA00008455"/>
    </source>
</evidence>
<accession>A0A2G5SHI9</accession>
<keyword evidence="4" id="KW-0378">Hydrolase</keyword>
<dbReference type="AlphaFoldDB" id="A0A2G5SHI9"/>
<dbReference type="PROSITE" id="PS00640">
    <property type="entry name" value="THIOL_PROTEASE_ASN"/>
    <property type="match status" value="1"/>
</dbReference>
<dbReference type="PROSITE" id="PS00139">
    <property type="entry name" value="THIOL_PROTEASE_CYS"/>
    <property type="match status" value="1"/>
</dbReference>
<evidence type="ECO:0000256" key="2">
    <source>
        <dbReference type="ARBA" id="ARBA00022670"/>
    </source>
</evidence>
<reference evidence="11" key="1">
    <citation type="submission" date="2017-10" db="EMBL/GenBank/DDBJ databases">
        <title>Rapid genome shrinkage in a self-fertile nematode reveals novel sperm competition proteins.</title>
        <authorList>
            <person name="Yin D."/>
            <person name="Schwarz E.M."/>
            <person name="Thomas C.G."/>
            <person name="Felde R.L."/>
            <person name="Korf I.F."/>
            <person name="Cutter A.D."/>
            <person name="Schartner C.M."/>
            <person name="Ralston E.J."/>
            <person name="Meyer B.J."/>
            <person name="Haag E.S."/>
        </authorList>
    </citation>
    <scope>NUCLEOTIDE SEQUENCE [LARGE SCALE GENOMIC DNA]</scope>
    <source>
        <strain evidence="11">JU1422</strain>
    </source>
</reference>
<organism evidence="10 11">
    <name type="scientific">Caenorhabditis nigoni</name>
    <dbReference type="NCBI Taxonomy" id="1611254"/>
    <lineage>
        <taxon>Eukaryota</taxon>
        <taxon>Metazoa</taxon>
        <taxon>Ecdysozoa</taxon>
        <taxon>Nematoda</taxon>
        <taxon>Chromadorea</taxon>
        <taxon>Rhabditida</taxon>
        <taxon>Rhabditina</taxon>
        <taxon>Rhabditomorpha</taxon>
        <taxon>Rhabditoidea</taxon>
        <taxon>Rhabditidae</taxon>
        <taxon>Peloderinae</taxon>
        <taxon>Caenorhabditis</taxon>
    </lineage>
</organism>
<dbReference type="Gene3D" id="3.90.70.10">
    <property type="entry name" value="Cysteine proteinases"/>
    <property type="match status" value="1"/>
</dbReference>
<dbReference type="FunFam" id="3.90.70.10:FF:000031">
    <property type="entry name" value="Cathepsin B"/>
    <property type="match status" value="1"/>
</dbReference>
<dbReference type="InterPro" id="IPR038765">
    <property type="entry name" value="Papain-like_cys_pep_sf"/>
</dbReference>
<dbReference type="Pfam" id="PF00112">
    <property type="entry name" value="Peptidase_C1"/>
    <property type="match status" value="1"/>
</dbReference>
<dbReference type="SUPFAM" id="SSF54001">
    <property type="entry name" value="Cysteine proteinases"/>
    <property type="match status" value="1"/>
</dbReference>
<evidence type="ECO:0000256" key="4">
    <source>
        <dbReference type="ARBA" id="ARBA00022801"/>
    </source>
</evidence>
<gene>
    <name evidence="10" type="ORF">B9Z55_026815</name>
</gene>
<dbReference type="InterPro" id="IPR000668">
    <property type="entry name" value="Peptidase_C1A_C"/>
</dbReference>
<feature type="signal peptide" evidence="8">
    <location>
        <begin position="1"/>
        <end position="18"/>
    </location>
</feature>
<keyword evidence="3 8" id="KW-0732">Signal</keyword>
<evidence type="ECO:0000256" key="7">
    <source>
        <dbReference type="ARBA" id="ARBA00023157"/>
    </source>
</evidence>
<keyword evidence="7" id="KW-1015">Disulfide bond</keyword>
<sequence length="375" mass="41166">MVSKLFLTLLLLFHTSIAFVVQENHAPPSLPKPHYTGKALVAHINSVQTSWVAEHNDISEDDMKFKVMDSRFADPLEEEVSDEGLVGGEVVPEPLPDTFDARDQWPDCKSLKFIRNQASCGSCWAFGAAEVISDRVCIQSNGTQQPIISAEDILSCCGSTCGKGCQGGYTIEAMRFWRDQGAVTGGDYNGAGCMPYSFPPCKKSPCVEFSTPSCKTTCQDKYTTADYKNDKHFATSAYKLSTSTNAVATIQTEIYHNGPVEASYKVYEDFYQYKSGVYHHVSGDIVGGHAVKIIGWGTENGVDYWLVANSWGTSFGENGFFKIRRGNNECQIESNIVAGIAKLGTHNEKTDDDDGSATSCSFIMCTLLVLSYYLF</sequence>
<dbReference type="EMBL" id="PDUG01000007">
    <property type="protein sequence ID" value="PIC14538.1"/>
    <property type="molecule type" value="Genomic_DNA"/>
</dbReference>
<evidence type="ECO:0000313" key="11">
    <source>
        <dbReference type="Proteomes" id="UP000230233"/>
    </source>
</evidence>
<dbReference type="PROSITE" id="PS00639">
    <property type="entry name" value="THIOL_PROTEASE_HIS"/>
    <property type="match status" value="1"/>
</dbReference>
<dbReference type="CDD" id="cd02620">
    <property type="entry name" value="Peptidase_C1A_CathepsinB"/>
    <property type="match status" value="1"/>
</dbReference>
<dbReference type="STRING" id="1611254.A0A2G5SHI9"/>
<comment type="similarity">
    <text evidence="1">Belongs to the peptidase C1 family.</text>
</comment>
<name>A0A2G5SHI9_9PELO</name>
<dbReference type="InterPro" id="IPR000169">
    <property type="entry name" value="Pept_cys_AS"/>
</dbReference>
<dbReference type="InterPro" id="IPR013128">
    <property type="entry name" value="Peptidase_C1A"/>
</dbReference>
<dbReference type="GO" id="GO:0006508">
    <property type="term" value="P:proteolysis"/>
    <property type="evidence" value="ECO:0007669"/>
    <property type="project" value="UniProtKB-KW"/>
</dbReference>
<dbReference type="OrthoDB" id="640249at2759"/>
<evidence type="ECO:0000256" key="8">
    <source>
        <dbReference type="SAM" id="SignalP"/>
    </source>
</evidence>
<evidence type="ECO:0000313" key="10">
    <source>
        <dbReference type="EMBL" id="PIC14538.1"/>
    </source>
</evidence>
<dbReference type="PANTHER" id="PTHR12411">
    <property type="entry name" value="CYSTEINE PROTEASE FAMILY C1-RELATED"/>
    <property type="match status" value="1"/>
</dbReference>
<feature type="domain" description="Peptidase C1A papain C-terminal" evidence="9">
    <location>
        <begin position="95"/>
        <end position="340"/>
    </location>
</feature>
<protein>
    <recommendedName>
        <fullName evidence="9">Peptidase C1A papain C-terminal domain-containing protein</fullName>
    </recommendedName>
</protein>
<dbReference type="Proteomes" id="UP000230233">
    <property type="component" value="Unassembled WGS sequence"/>
</dbReference>
<keyword evidence="2" id="KW-0645">Protease</keyword>
<evidence type="ECO:0000256" key="3">
    <source>
        <dbReference type="ARBA" id="ARBA00022729"/>
    </source>
</evidence>
<keyword evidence="6" id="KW-0865">Zymogen</keyword>
<evidence type="ECO:0000256" key="5">
    <source>
        <dbReference type="ARBA" id="ARBA00022807"/>
    </source>
</evidence>
<comment type="caution">
    <text evidence="10">The sequence shown here is derived from an EMBL/GenBank/DDBJ whole genome shotgun (WGS) entry which is preliminary data.</text>
</comment>
<dbReference type="PRINTS" id="PR00705">
    <property type="entry name" value="PAPAIN"/>
</dbReference>
<dbReference type="SMART" id="SM00645">
    <property type="entry name" value="Pept_C1"/>
    <property type="match status" value="1"/>
</dbReference>
<keyword evidence="11" id="KW-1185">Reference proteome</keyword>
<dbReference type="InterPro" id="IPR025660">
    <property type="entry name" value="Pept_his_AS"/>
</dbReference>